<evidence type="ECO:0000313" key="1">
    <source>
        <dbReference type="EMBL" id="KAI4463936.1"/>
    </source>
</evidence>
<dbReference type="EMBL" id="CM043018">
    <property type="protein sequence ID" value="KAI4463936.1"/>
    <property type="molecule type" value="Genomic_DNA"/>
</dbReference>
<name>A0ACB9TAV1_HOLOL</name>
<reference evidence="1" key="1">
    <citation type="submission" date="2022-04" db="EMBL/GenBank/DDBJ databases">
        <title>Chromosome-scale genome assembly of Holotrichia oblita Faldermann.</title>
        <authorList>
            <person name="Rongchong L."/>
        </authorList>
    </citation>
    <scope>NUCLEOTIDE SEQUENCE</scope>
    <source>
        <strain evidence="1">81SQS9</strain>
    </source>
</reference>
<accession>A0ACB9TAV1</accession>
<organism evidence="1 2">
    <name type="scientific">Holotrichia oblita</name>
    <name type="common">Chafer beetle</name>
    <dbReference type="NCBI Taxonomy" id="644536"/>
    <lineage>
        <taxon>Eukaryota</taxon>
        <taxon>Metazoa</taxon>
        <taxon>Ecdysozoa</taxon>
        <taxon>Arthropoda</taxon>
        <taxon>Hexapoda</taxon>
        <taxon>Insecta</taxon>
        <taxon>Pterygota</taxon>
        <taxon>Neoptera</taxon>
        <taxon>Endopterygota</taxon>
        <taxon>Coleoptera</taxon>
        <taxon>Polyphaga</taxon>
        <taxon>Scarabaeiformia</taxon>
        <taxon>Scarabaeidae</taxon>
        <taxon>Melolonthinae</taxon>
        <taxon>Holotrichia</taxon>
    </lineage>
</organism>
<protein>
    <submittedName>
        <fullName evidence="1">Uncharacterized protein</fullName>
    </submittedName>
</protein>
<evidence type="ECO:0000313" key="2">
    <source>
        <dbReference type="Proteomes" id="UP001056778"/>
    </source>
</evidence>
<proteinExistence type="predicted"/>
<comment type="caution">
    <text evidence="1">The sequence shown here is derived from an EMBL/GenBank/DDBJ whole genome shotgun (WGS) entry which is preliminary data.</text>
</comment>
<gene>
    <name evidence="1" type="ORF">MML48_4g00018096</name>
</gene>
<sequence length="221" mass="24774">MPPTQNERPQDVSPPDSEILLYPHAPSPIDLTSLSTTVSEISNDVPVSPTLYEVIEIPREPTLKELVQRATGLDDISEATTVKLQVISIDVSLQYLSYHTPLLQELNSGWEVNRCGLKHVDGTFGIDTLEELYATKNSIQDISPCVNLPKIKVIDVRKNCLADISALTFLTLCPVLEHMWLEDNEDIVDYPKYRQTVKNLIPNLKTLDGQPFTAGKFEIFN</sequence>
<dbReference type="Proteomes" id="UP001056778">
    <property type="component" value="Chromosome 4"/>
</dbReference>
<keyword evidence="2" id="KW-1185">Reference proteome</keyword>